<sequence length="113" mass="12821">MFSISNISDNSFGKVFKSPDSIQDSIETTDSLSSEQFFDSQKSPQKPSDCKFLFESLPIGTNDHYNRLFIKLEATLIELEEALPCVNIRDDCTIKAKPVLMKLPGRPRIYTLK</sequence>
<name>A0A1R2BKY0_9CILI</name>
<evidence type="ECO:0000313" key="2">
    <source>
        <dbReference type="Proteomes" id="UP000187209"/>
    </source>
</evidence>
<proteinExistence type="predicted"/>
<accession>A0A1R2BKY0</accession>
<gene>
    <name evidence="1" type="ORF">SteCoe_23028</name>
</gene>
<dbReference type="EMBL" id="MPUH01000578">
    <property type="protein sequence ID" value="OMJ77384.1"/>
    <property type="molecule type" value="Genomic_DNA"/>
</dbReference>
<comment type="caution">
    <text evidence="1">The sequence shown here is derived from an EMBL/GenBank/DDBJ whole genome shotgun (WGS) entry which is preliminary data.</text>
</comment>
<keyword evidence="2" id="KW-1185">Reference proteome</keyword>
<protein>
    <submittedName>
        <fullName evidence="1">Uncharacterized protein</fullName>
    </submittedName>
</protein>
<dbReference type="Proteomes" id="UP000187209">
    <property type="component" value="Unassembled WGS sequence"/>
</dbReference>
<reference evidence="1 2" key="1">
    <citation type="submission" date="2016-11" db="EMBL/GenBank/DDBJ databases">
        <title>The macronuclear genome of Stentor coeruleus: a giant cell with tiny introns.</title>
        <authorList>
            <person name="Slabodnick M."/>
            <person name="Ruby J.G."/>
            <person name="Reiff S.B."/>
            <person name="Swart E.C."/>
            <person name="Gosai S."/>
            <person name="Prabakaran S."/>
            <person name="Witkowska E."/>
            <person name="Larue G.E."/>
            <person name="Fisher S."/>
            <person name="Freeman R.M."/>
            <person name="Gunawardena J."/>
            <person name="Chu W."/>
            <person name="Stover N.A."/>
            <person name="Gregory B.D."/>
            <person name="Nowacki M."/>
            <person name="Derisi J."/>
            <person name="Roy S.W."/>
            <person name="Marshall W.F."/>
            <person name="Sood P."/>
        </authorList>
    </citation>
    <scope>NUCLEOTIDE SEQUENCE [LARGE SCALE GENOMIC DNA]</scope>
    <source>
        <strain evidence="1">WM001</strain>
    </source>
</reference>
<dbReference type="AlphaFoldDB" id="A0A1R2BKY0"/>
<organism evidence="1 2">
    <name type="scientific">Stentor coeruleus</name>
    <dbReference type="NCBI Taxonomy" id="5963"/>
    <lineage>
        <taxon>Eukaryota</taxon>
        <taxon>Sar</taxon>
        <taxon>Alveolata</taxon>
        <taxon>Ciliophora</taxon>
        <taxon>Postciliodesmatophora</taxon>
        <taxon>Heterotrichea</taxon>
        <taxon>Heterotrichida</taxon>
        <taxon>Stentoridae</taxon>
        <taxon>Stentor</taxon>
    </lineage>
</organism>
<evidence type="ECO:0000313" key="1">
    <source>
        <dbReference type="EMBL" id="OMJ77384.1"/>
    </source>
</evidence>